<keyword evidence="2" id="KW-0472">Membrane</keyword>
<evidence type="ECO:0000256" key="2">
    <source>
        <dbReference type="SAM" id="Phobius"/>
    </source>
</evidence>
<gene>
    <name evidence="4" type="ORF">Pan161_36220</name>
</gene>
<evidence type="ECO:0000313" key="5">
    <source>
        <dbReference type="Proteomes" id="UP000316855"/>
    </source>
</evidence>
<dbReference type="EMBL" id="CP036343">
    <property type="protein sequence ID" value="QDT91958.1"/>
    <property type="molecule type" value="Genomic_DNA"/>
</dbReference>
<feature type="transmembrane region" description="Helical" evidence="2">
    <location>
        <begin position="31"/>
        <end position="53"/>
    </location>
</feature>
<evidence type="ECO:0000313" key="4">
    <source>
        <dbReference type="EMBL" id="QDT91958.1"/>
    </source>
</evidence>
<dbReference type="InterPro" id="IPR011453">
    <property type="entry name" value="DUF1559"/>
</dbReference>
<evidence type="ECO:0000256" key="1">
    <source>
        <dbReference type="SAM" id="MobiDB-lite"/>
    </source>
</evidence>
<dbReference type="Proteomes" id="UP000316855">
    <property type="component" value="Chromosome"/>
</dbReference>
<dbReference type="InterPro" id="IPR027558">
    <property type="entry name" value="Pre_pil_HX9DG_C"/>
</dbReference>
<dbReference type="OrthoDB" id="285651at2"/>
<dbReference type="Pfam" id="PF07596">
    <property type="entry name" value="SBP_bac_10"/>
    <property type="match status" value="1"/>
</dbReference>
<name>A0A517VG08_9PLAN</name>
<feature type="domain" description="DUF1559" evidence="3">
    <location>
        <begin position="61"/>
        <end position="197"/>
    </location>
</feature>
<proteinExistence type="predicted"/>
<dbReference type="AlphaFoldDB" id="A0A517VG08"/>
<feature type="compositionally biased region" description="Polar residues" evidence="1">
    <location>
        <begin position="1"/>
        <end position="17"/>
    </location>
</feature>
<sequence length="263" mass="29160">MEANESMNSNSEQTLIQPSEPDNFEPSASTFFFILAGCLFAIVFMSYLFTPLAEKIKIHKRNLAHRAVSKSNLKQIGLALAFYHEENQTFPPGATVAPNGTPQHSWQTSLLPFMDQSGLFEQINFEKPWNDPENQESFQQQVSTYLAPWVEEKYSAEGYALSHYVGNELLLKQNQGMPLSQITDGASNTIMAVDRADHFKAWGDPANLARPADIIGPDKKTLLPGGSLVLFSDGSVRFVSNKINPQIIKDLSTPDGGEAKCEF</sequence>
<keyword evidence="2" id="KW-0812">Transmembrane</keyword>
<dbReference type="PANTHER" id="PTHR30093">
    <property type="entry name" value="GENERAL SECRETION PATHWAY PROTEIN G"/>
    <property type="match status" value="1"/>
</dbReference>
<reference evidence="4 5" key="1">
    <citation type="submission" date="2019-02" db="EMBL/GenBank/DDBJ databases">
        <title>Deep-cultivation of Planctomycetes and their phenomic and genomic characterization uncovers novel biology.</title>
        <authorList>
            <person name="Wiegand S."/>
            <person name="Jogler M."/>
            <person name="Boedeker C."/>
            <person name="Pinto D."/>
            <person name="Vollmers J."/>
            <person name="Rivas-Marin E."/>
            <person name="Kohn T."/>
            <person name="Peeters S.H."/>
            <person name="Heuer A."/>
            <person name="Rast P."/>
            <person name="Oberbeckmann S."/>
            <person name="Bunk B."/>
            <person name="Jeske O."/>
            <person name="Meyerdierks A."/>
            <person name="Storesund J.E."/>
            <person name="Kallscheuer N."/>
            <person name="Luecker S."/>
            <person name="Lage O.M."/>
            <person name="Pohl T."/>
            <person name="Merkel B.J."/>
            <person name="Hornburger P."/>
            <person name="Mueller R.-W."/>
            <person name="Bruemmer F."/>
            <person name="Labrenz M."/>
            <person name="Spormann A.M."/>
            <person name="Op den Camp H."/>
            <person name="Overmann J."/>
            <person name="Amann R."/>
            <person name="Jetten M.S.M."/>
            <person name="Mascher T."/>
            <person name="Medema M.H."/>
            <person name="Devos D.P."/>
            <person name="Kaster A.-K."/>
            <person name="Ovreas L."/>
            <person name="Rohde M."/>
            <person name="Galperin M.Y."/>
            <person name="Jogler C."/>
        </authorList>
    </citation>
    <scope>NUCLEOTIDE SEQUENCE [LARGE SCALE GENOMIC DNA]</scope>
    <source>
        <strain evidence="4 5">Pan161</strain>
    </source>
</reference>
<dbReference type="NCBIfam" id="TIGR04294">
    <property type="entry name" value="pre_pil_HX9DG"/>
    <property type="match status" value="1"/>
</dbReference>
<dbReference type="KEGG" id="gax:Pan161_36220"/>
<accession>A0A517VG08</accession>
<evidence type="ECO:0000259" key="3">
    <source>
        <dbReference type="Pfam" id="PF07596"/>
    </source>
</evidence>
<keyword evidence="5" id="KW-1185">Reference proteome</keyword>
<dbReference type="PANTHER" id="PTHR30093:SF2">
    <property type="entry name" value="TYPE II SECRETION SYSTEM PROTEIN H"/>
    <property type="match status" value="1"/>
</dbReference>
<feature type="region of interest" description="Disordered" evidence="1">
    <location>
        <begin position="1"/>
        <end position="20"/>
    </location>
</feature>
<protein>
    <recommendedName>
        <fullName evidence="3">DUF1559 domain-containing protein</fullName>
    </recommendedName>
</protein>
<keyword evidence="2" id="KW-1133">Transmembrane helix</keyword>
<organism evidence="4 5">
    <name type="scientific">Gimesia algae</name>
    <dbReference type="NCBI Taxonomy" id="2527971"/>
    <lineage>
        <taxon>Bacteria</taxon>
        <taxon>Pseudomonadati</taxon>
        <taxon>Planctomycetota</taxon>
        <taxon>Planctomycetia</taxon>
        <taxon>Planctomycetales</taxon>
        <taxon>Planctomycetaceae</taxon>
        <taxon>Gimesia</taxon>
    </lineage>
</organism>